<accession>A0A0F9CFW6</accession>
<feature type="non-terminal residue" evidence="1">
    <location>
        <position position="93"/>
    </location>
</feature>
<protein>
    <submittedName>
        <fullName evidence="1">Uncharacterized protein</fullName>
    </submittedName>
</protein>
<gene>
    <name evidence="1" type="ORF">LCGC14_2329840</name>
</gene>
<comment type="caution">
    <text evidence="1">The sequence shown here is derived from an EMBL/GenBank/DDBJ whole genome shotgun (WGS) entry which is preliminary data.</text>
</comment>
<reference evidence="1" key="1">
    <citation type="journal article" date="2015" name="Nature">
        <title>Complex archaea that bridge the gap between prokaryotes and eukaryotes.</title>
        <authorList>
            <person name="Spang A."/>
            <person name="Saw J.H."/>
            <person name="Jorgensen S.L."/>
            <person name="Zaremba-Niedzwiedzka K."/>
            <person name="Martijn J."/>
            <person name="Lind A.E."/>
            <person name="van Eijk R."/>
            <person name="Schleper C."/>
            <person name="Guy L."/>
            <person name="Ettema T.J."/>
        </authorList>
    </citation>
    <scope>NUCLEOTIDE SEQUENCE</scope>
</reference>
<sequence length="93" mass="10766">MTITKEITRAMEKAKIKIKNEERNAIAKEFQSNSGWLCAINDIIDRTILAVRDELEVDVLINLDAKIVRPRCAITCSKYKYLERENQGKVQVR</sequence>
<name>A0A0F9CFW6_9ZZZZ</name>
<dbReference type="AlphaFoldDB" id="A0A0F9CFW6"/>
<dbReference type="EMBL" id="LAZR01033462">
    <property type="protein sequence ID" value="KKL48009.1"/>
    <property type="molecule type" value="Genomic_DNA"/>
</dbReference>
<proteinExistence type="predicted"/>
<organism evidence="1">
    <name type="scientific">marine sediment metagenome</name>
    <dbReference type="NCBI Taxonomy" id="412755"/>
    <lineage>
        <taxon>unclassified sequences</taxon>
        <taxon>metagenomes</taxon>
        <taxon>ecological metagenomes</taxon>
    </lineage>
</organism>
<evidence type="ECO:0000313" key="1">
    <source>
        <dbReference type="EMBL" id="KKL48009.1"/>
    </source>
</evidence>